<dbReference type="AlphaFoldDB" id="A0A3N4M8H4"/>
<reference evidence="1 2" key="1">
    <citation type="journal article" date="2018" name="Nat. Ecol. Evol.">
        <title>Pezizomycetes genomes reveal the molecular basis of ectomycorrhizal truffle lifestyle.</title>
        <authorList>
            <person name="Murat C."/>
            <person name="Payen T."/>
            <person name="Noel B."/>
            <person name="Kuo A."/>
            <person name="Morin E."/>
            <person name="Chen J."/>
            <person name="Kohler A."/>
            <person name="Krizsan K."/>
            <person name="Balestrini R."/>
            <person name="Da Silva C."/>
            <person name="Montanini B."/>
            <person name="Hainaut M."/>
            <person name="Levati E."/>
            <person name="Barry K.W."/>
            <person name="Belfiori B."/>
            <person name="Cichocki N."/>
            <person name="Clum A."/>
            <person name="Dockter R.B."/>
            <person name="Fauchery L."/>
            <person name="Guy J."/>
            <person name="Iotti M."/>
            <person name="Le Tacon F."/>
            <person name="Lindquist E.A."/>
            <person name="Lipzen A."/>
            <person name="Malagnac F."/>
            <person name="Mello A."/>
            <person name="Molinier V."/>
            <person name="Miyauchi S."/>
            <person name="Poulain J."/>
            <person name="Riccioni C."/>
            <person name="Rubini A."/>
            <person name="Sitrit Y."/>
            <person name="Splivallo R."/>
            <person name="Traeger S."/>
            <person name="Wang M."/>
            <person name="Zifcakova L."/>
            <person name="Wipf D."/>
            <person name="Zambonelli A."/>
            <person name="Paolocci F."/>
            <person name="Nowrousian M."/>
            <person name="Ottonello S."/>
            <person name="Baldrian P."/>
            <person name="Spatafora J.W."/>
            <person name="Henrissat B."/>
            <person name="Nagy L.G."/>
            <person name="Aury J.M."/>
            <person name="Wincker P."/>
            <person name="Grigoriev I.V."/>
            <person name="Bonfante P."/>
            <person name="Martin F.M."/>
        </authorList>
    </citation>
    <scope>NUCLEOTIDE SEQUENCE [LARGE SCALE GENOMIC DNA]</scope>
    <source>
        <strain evidence="1 2">ATCC MYA-4762</strain>
    </source>
</reference>
<proteinExistence type="predicted"/>
<evidence type="ECO:0000313" key="1">
    <source>
        <dbReference type="EMBL" id="RPB28821.1"/>
    </source>
</evidence>
<feature type="non-terminal residue" evidence="1">
    <location>
        <position position="1"/>
    </location>
</feature>
<accession>A0A3N4M8H4</accession>
<keyword evidence="2" id="KW-1185">Reference proteome</keyword>
<protein>
    <submittedName>
        <fullName evidence="1">Uncharacterized protein</fullName>
    </submittedName>
</protein>
<name>A0A3N4M8H4_9PEZI</name>
<sequence length="73" mass="8103">AFTGLIVAVSAYTILNPDPIFRGPEDPSGKPEDWTLGEMRKWLSLRGLEPADDATRAELLERIKLNKRAAPRA</sequence>
<dbReference type="EMBL" id="ML121528">
    <property type="protein sequence ID" value="RPB28821.1"/>
    <property type="molecule type" value="Genomic_DNA"/>
</dbReference>
<evidence type="ECO:0000313" key="2">
    <source>
        <dbReference type="Proteomes" id="UP000267821"/>
    </source>
</evidence>
<dbReference type="Proteomes" id="UP000267821">
    <property type="component" value="Unassembled WGS sequence"/>
</dbReference>
<organism evidence="1 2">
    <name type="scientific">Terfezia boudieri ATCC MYA-4762</name>
    <dbReference type="NCBI Taxonomy" id="1051890"/>
    <lineage>
        <taxon>Eukaryota</taxon>
        <taxon>Fungi</taxon>
        <taxon>Dikarya</taxon>
        <taxon>Ascomycota</taxon>
        <taxon>Pezizomycotina</taxon>
        <taxon>Pezizomycetes</taxon>
        <taxon>Pezizales</taxon>
        <taxon>Pezizaceae</taxon>
        <taxon>Terfezia</taxon>
    </lineage>
</organism>
<dbReference type="InParanoid" id="A0A3N4M8H4"/>
<dbReference type="OrthoDB" id="5341873at2759"/>
<gene>
    <name evidence="1" type="ORF">L211DRAFT_777269</name>
</gene>